<gene>
    <name evidence="1" type="ORF">AQ490_04760</name>
</gene>
<name>A0A0T6LP05_WENVI</name>
<dbReference type="EMBL" id="LLZU01000035">
    <property type="protein sequence ID" value="KRV47700.1"/>
    <property type="molecule type" value="Genomic_DNA"/>
</dbReference>
<comment type="caution">
    <text evidence="1">The sequence shown here is derived from an EMBL/GenBank/DDBJ whole genome shotgun (WGS) entry which is preliminary data.</text>
</comment>
<sequence>MTGDAALPAEWMPPHGEMATPVAAGVHWDGVRVGDPTLALAVLAHLGRNTGAVIQDGRTGVSYWLVRPRAADAWPAMPAVSVLARGDFLAIPPVWLTHGPGPHWRVPYLADSYLTPPDLLRGALRAAVERTGAPGAGGAGTDLASVQRARRDAALRTRLREINHRSTTREVRPW</sequence>
<accession>A0A0T6LP05</accession>
<reference evidence="1 2" key="1">
    <citation type="submission" date="2015-10" db="EMBL/GenBank/DDBJ databases">
        <title>Draft genome sequence of pyrrolomycin-producing Streptomyces vitaminophilus.</title>
        <authorList>
            <person name="Graham D.E."/>
            <person name="Mahan K.M."/>
            <person name="Klingeman D.M."/>
            <person name="Hettich R.L."/>
            <person name="Parry R.J."/>
        </authorList>
    </citation>
    <scope>NUCLEOTIDE SEQUENCE [LARGE SCALE GENOMIC DNA]</scope>
    <source>
        <strain evidence="1 2">ATCC 31673</strain>
    </source>
</reference>
<dbReference type="RefSeq" id="WP_018385721.1">
    <property type="nucleotide sequence ID" value="NZ_LLZU01000035.1"/>
</dbReference>
<dbReference type="AlphaFoldDB" id="A0A0T6LP05"/>
<proteinExistence type="predicted"/>
<keyword evidence="2" id="KW-1185">Reference proteome</keyword>
<dbReference type="Proteomes" id="UP000050867">
    <property type="component" value="Unassembled WGS sequence"/>
</dbReference>
<evidence type="ECO:0000313" key="2">
    <source>
        <dbReference type="Proteomes" id="UP000050867"/>
    </source>
</evidence>
<evidence type="ECO:0000313" key="1">
    <source>
        <dbReference type="EMBL" id="KRV47700.1"/>
    </source>
</evidence>
<organism evidence="1 2">
    <name type="scientific">Wenjunlia vitaminophila</name>
    <name type="common">Streptomyces vitaminophilus</name>
    <dbReference type="NCBI Taxonomy" id="76728"/>
    <lineage>
        <taxon>Bacteria</taxon>
        <taxon>Bacillati</taxon>
        <taxon>Actinomycetota</taxon>
        <taxon>Actinomycetes</taxon>
        <taxon>Kitasatosporales</taxon>
        <taxon>Streptomycetaceae</taxon>
        <taxon>Wenjunlia</taxon>
    </lineage>
</organism>
<dbReference type="eggNOG" id="ENOG5031QF8">
    <property type="taxonomic scope" value="Bacteria"/>
</dbReference>
<protein>
    <submittedName>
        <fullName evidence="1">Uncharacterized protein</fullName>
    </submittedName>
</protein>